<dbReference type="GO" id="GO:0030729">
    <property type="term" value="F:acetoacetate-CoA ligase activity"/>
    <property type="evidence" value="ECO:0007669"/>
    <property type="project" value="InterPro"/>
</dbReference>
<dbReference type="GO" id="GO:0006629">
    <property type="term" value="P:lipid metabolic process"/>
    <property type="evidence" value="ECO:0007669"/>
    <property type="project" value="InterPro"/>
</dbReference>
<reference evidence="8 10" key="2">
    <citation type="submission" date="2018-12" db="EMBL/GenBank/DDBJ databases">
        <authorList>
            <consortium name="Pathogen Informatics"/>
        </authorList>
    </citation>
    <scope>NUCLEOTIDE SEQUENCE [LARGE SCALE GENOMIC DNA]</scope>
    <source>
        <strain evidence="8 10">NCTC12735</strain>
        <plasmid evidence="10">21</plasmid>
    </source>
</reference>
<gene>
    <name evidence="7" type="primary">acsA</name>
    <name evidence="7" type="ORF">Lade_0230</name>
    <name evidence="8" type="ORF">NCTC12735_01375</name>
</gene>
<sequence length="648" mass="72664">MDNVVVWKPLHPEKTNMWAFMQFVNDRHGQHFTTYPELHAWSINHCAVFWETLSQFFSIQFDTAPTEILNSYKEMLDARWFADAKLNYAEQLLQKNDDSLAIISVDEQNNRYTLTYKELKEAVMACAEGLRQAGIKEGDRVAAILPNVSYTVIAFLATASIGAIWSSCSTDFGLNSAFDRLGQIEPKLLFISNGHQYNGKIFNDLEKGEEITKLMPTVEKVVVCPVLKIQDAETLFPKAILWDGFIKPGAPEKFTSLPFAHPLYILFSSGTTGKPKCIIHGAGGVLLQHLKELALHSDISETDNLFFYTTCGWMMWNWMVSVLARGATLTLYEGSPTYPDASQLFKLIEKEKVSVFGTSAKFISTIEKAGIAPKEQFSLSHLRCILSTGSPLLPKNYDFVYEKIKSDVQLCSISGGTDIVSCFALGNPILPIYRGELQCFGLGMAVDVFDDQGQSIKGARGELVCTKPFPTMPIGFWNDPDKKLFTHAYFERFPTIWAHGDFAEITPHNGLIIYGRSDAVLNPGGVRIGTAEIYRQVEKIAEVLDSVVIGQDWEDDVRVILFVKLREKLILDEPLKKKIIQTIRDNASPRHVPAKIIQVGDIPRTINGKVVELAVREVVHGRAVNNLRSLANPEALEFFKNRDELKVL</sequence>
<keyword evidence="9" id="KW-1185">Reference proteome</keyword>
<dbReference type="Pfam" id="PF00501">
    <property type="entry name" value="AMP-binding"/>
    <property type="match status" value="1"/>
</dbReference>
<geneLocation type="plasmid" evidence="8 10">
    <name>21</name>
</geneLocation>
<dbReference type="Proteomes" id="UP000054859">
    <property type="component" value="Unassembled WGS sequence"/>
</dbReference>
<comment type="similarity">
    <text evidence="1">Belongs to the ATP-dependent AMP-binding enzyme family.</text>
</comment>
<accession>A0A0W0R3D5</accession>
<dbReference type="InterPro" id="IPR045851">
    <property type="entry name" value="AMP-bd_C_sf"/>
</dbReference>
<dbReference type="InterPro" id="IPR032387">
    <property type="entry name" value="ACAS_N"/>
</dbReference>
<proteinExistence type="inferred from homology"/>
<dbReference type="NCBIfam" id="NF002937">
    <property type="entry name" value="PRK03584.1"/>
    <property type="match status" value="1"/>
</dbReference>
<dbReference type="STRING" id="45056.Lade_0230"/>
<evidence type="ECO:0000256" key="2">
    <source>
        <dbReference type="ARBA" id="ARBA00022598"/>
    </source>
</evidence>
<dbReference type="InterPro" id="IPR005914">
    <property type="entry name" value="Acac_CoA_synth"/>
</dbReference>
<evidence type="ECO:0000256" key="1">
    <source>
        <dbReference type="ARBA" id="ARBA00006432"/>
    </source>
</evidence>
<dbReference type="GO" id="GO:0005524">
    <property type="term" value="F:ATP binding"/>
    <property type="evidence" value="ECO:0007669"/>
    <property type="project" value="UniProtKB-KW"/>
</dbReference>
<evidence type="ECO:0000259" key="5">
    <source>
        <dbReference type="Pfam" id="PF00501"/>
    </source>
</evidence>
<feature type="domain" description="AMP-dependent synthetase/ligase" evidence="5">
    <location>
        <begin position="94"/>
        <end position="468"/>
    </location>
</feature>
<dbReference type="RefSeq" id="WP_058461324.1">
    <property type="nucleotide sequence ID" value="NZ_CAAAHS010000003.1"/>
</dbReference>
<dbReference type="OrthoDB" id="9803968at2"/>
<dbReference type="SUPFAM" id="SSF56801">
    <property type="entry name" value="Acetyl-CoA synthetase-like"/>
    <property type="match status" value="1"/>
</dbReference>
<dbReference type="PANTHER" id="PTHR42921">
    <property type="entry name" value="ACETOACETYL-COA SYNTHETASE"/>
    <property type="match status" value="1"/>
</dbReference>
<name>A0A0W0R3D5_9GAMM</name>
<dbReference type="AlphaFoldDB" id="A0A0W0R3D5"/>
<evidence type="ECO:0000256" key="3">
    <source>
        <dbReference type="ARBA" id="ARBA00022741"/>
    </source>
</evidence>
<dbReference type="Gene3D" id="3.30.300.30">
    <property type="match status" value="1"/>
</dbReference>
<dbReference type="EC" id="6.2.1.1" evidence="7"/>
<keyword evidence="2 7" id="KW-0436">Ligase</keyword>
<dbReference type="InterPro" id="IPR020845">
    <property type="entry name" value="AMP-binding_CS"/>
</dbReference>
<evidence type="ECO:0000313" key="9">
    <source>
        <dbReference type="Proteomes" id="UP000054859"/>
    </source>
</evidence>
<keyword evidence="3" id="KW-0547">Nucleotide-binding</keyword>
<dbReference type="NCBIfam" id="TIGR01217">
    <property type="entry name" value="ac_ac_CoA_syn"/>
    <property type="match status" value="1"/>
</dbReference>
<dbReference type="CDD" id="cd05943">
    <property type="entry name" value="AACS"/>
    <property type="match status" value="1"/>
</dbReference>
<dbReference type="EMBL" id="LR134430">
    <property type="protein sequence ID" value="VEH85740.1"/>
    <property type="molecule type" value="Genomic_DNA"/>
</dbReference>
<reference evidence="7 9" key="1">
    <citation type="submission" date="2015-11" db="EMBL/GenBank/DDBJ databases">
        <title>Identification of large and diverse effector repertoires of 38 Legionella species.</title>
        <authorList>
            <person name="Burstein D."/>
            <person name="Amaro F."/>
            <person name="Zusman T."/>
            <person name="Lifshitz Z."/>
            <person name="Cohen O."/>
            <person name="Gilbert J.A."/>
            <person name="Pupko T."/>
            <person name="Shuman H.A."/>
            <person name="Segal G."/>
        </authorList>
    </citation>
    <scope>NUCLEOTIDE SEQUENCE [LARGE SCALE GENOMIC DNA]</scope>
    <source>
        <strain evidence="7 9">1762-AUS-E</strain>
    </source>
</reference>
<protein>
    <submittedName>
        <fullName evidence="7">Acetyl-CoA synthetase</fullName>
        <ecNumber evidence="7">6.2.1.1</ecNumber>
    </submittedName>
</protein>
<dbReference type="Proteomes" id="UP000281170">
    <property type="component" value="Plasmid 21"/>
</dbReference>
<keyword evidence="4" id="KW-0067">ATP-binding</keyword>
<dbReference type="PANTHER" id="PTHR42921:SF1">
    <property type="entry name" value="ACETOACETYL-COA SYNTHETASE"/>
    <property type="match status" value="1"/>
</dbReference>
<evidence type="ECO:0000313" key="7">
    <source>
        <dbReference type="EMBL" id="KTC65572.1"/>
    </source>
</evidence>
<evidence type="ECO:0000313" key="10">
    <source>
        <dbReference type="Proteomes" id="UP000281170"/>
    </source>
</evidence>
<dbReference type="PROSITE" id="PS00455">
    <property type="entry name" value="AMP_BINDING"/>
    <property type="match status" value="1"/>
</dbReference>
<evidence type="ECO:0000256" key="4">
    <source>
        <dbReference type="ARBA" id="ARBA00022840"/>
    </source>
</evidence>
<dbReference type="Gene3D" id="3.40.50.12780">
    <property type="entry name" value="N-terminal domain of ligase-like"/>
    <property type="match status" value="1"/>
</dbReference>
<evidence type="ECO:0000259" key="6">
    <source>
        <dbReference type="Pfam" id="PF16177"/>
    </source>
</evidence>
<dbReference type="GO" id="GO:0003987">
    <property type="term" value="F:acetate-CoA ligase activity"/>
    <property type="evidence" value="ECO:0007669"/>
    <property type="project" value="UniProtKB-EC"/>
</dbReference>
<dbReference type="PATRIC" id="fig|45056.6.peg.235"/>
<feature type="domain" description="Acetyl-coenzyme A synthetase N-terminal" evidence="6">
    <location>
        <begin position="35"/>
        <end position="90"/>
    </location>
</feature>
<evidence type="ECO:0000313" key="8">
    <source>
        <dbReference type="EMBL" id="VEH85740.1"/>
    </source>
</evidence>
<dbReference type="Pfam" id="PF16177">
    <property type="entry name" value="ACAS_N"/>
    <property type="match status" value="1"/>
</dbReference>
<organism evidence="7 9">
    <name type="scientific">Legionella adelaidensis</name>
    <dbReference type="NCBI Taxonomy" id="45056"/>
    <lineage>
        <taxon>Bacteria</taxon>
        <taxon>Pseudomonadati</taxon>
        <taxon>Pseudomonadota</taxon>
        <taxon>Gammaproteobacteria</taxon>
        <taxon>Legionellales</taxon>
        <taxon>Legionellaceae</taxon>
        <taxon>Legionella</taxon>
    </lineage>
</organism>
<keyword evidence="8" id="KW-0614">Plasmid</keyword>
<dbReference type="InterPro" id="IPR042099">
    <property type="entry name" value="ANL_N_sf"/>
</dbReference>
<dbReference type="KEGG" id="ladl:NCTC12735_01375"/>
<dbReference type="EMBL" id="LNKA01000001">
    <property type="protein sequence ID" value="KTC65572.1"/>
    <property type="molecule type" value="Genomic_DNA"/>
</dbReference>
<dbReference type="InterPro" id="IPR000873">
    <property type="entry name" value="AMP-dep_synth/lig_dom"/>
</dbReference>